<feature type="compositionally biased region" description="Basic and acidic residues" evidence="1">
    <location>
        <begin position="49"/>
        <end position="74"/>
    </location>
</feature>
<protein>
    <submittedName>
        <fullName evidence="2">Uncharacterized protein</fullName>
    </submittedName>
</protein>
<feature type="region of interest" description="Disordered" evidence="1">
    <location>
        <begin position="47"/>
        <end position="103"/>
    </location>
</feature>
<feature type="compositionally biased region" description="Polar residues" evidence="1">
    <location>
        <begin position="78"/>
        <end position="93"/>
    </location>
</feature>
<evidence type="ECO:0000256" key="1">
    <source>
        <dbReference type="SAM" id="MobiDB-lite"/>
    </source>
</evidence>
<sequence length="420" mass="48575">MNVRMFAVRTVVNGTKVLAQANPKMSMGPKGEEKVVDSSNQIQKYSKNKINEIRKAPQEAPKPQEIEEVPEIKKSTSSKRSTGNTLPRQQSEEFYNMEGYDIGRYNLRKRGAQKKYYDDDPEFDDEIDASTRRKPNFQYEEDFRQVPRNVNYNMNRRAAPEANYQSKTKRRKDEDEDYIEEDDAEDQDEYSDDKKAKESKKLMEAGNNYNSTNMSQMGYMQQNKMPNQFPMQNQFANQMNPANNMMSMQGKMPQYPMMMQQTFPGGMVPAMTGMPHMMPTTNSMAYMMNVQNRNNAQGDPPKMMNFPGGMPAMAMPMQQPNMGYMMRMGNDQQMNNASPPPMQQFAKQPQKPASMNEQPMASMPQMQTMMPMMGMAQMNPMFFQQNPMMRQMPPQNMNRMFGQQNFPGNFPGMNNQGKFQ</sequence>
<feature type="region of interest" description="Disordered" evidence="1">
    <location>
        <begin position="115"/>
        <end position="208"/>
    </location>
</feature>
<feature type="compositionally biased region" description="Acidic residues" evidence="1">
    <location>
        <begin position="174"/>
        <end position="191"/>
    </location>
</feature>
<accession>A0A7S3J1U5</accession>
<feature type="region of interest" description="Disordered" evidence="1">
    <location>
        <begin position="338"/>
        <end position="358"/>
    </location>
</feature>
<reference evidence="2" key="1">
    <citation type="submission" date="2021-01" db="EMBL/GenBank/DDBJ databases">
        <authorList>
            <person name="Corre E."/>
            <person name="Pelletier E."/>
            <person name="Niang G."/>
            <person name="Scheremetjew M."/>
            <person name="Finn R."/>
            <person name="Kale V."/>
            <person name="Holt S."/>
            <person name="Cochrane G."/>
            <person name="Meng A."/>
            <person name="Brown T."/>
            <person name="Cohen L."/>
        </authorList>
    </citation>
    <scope>NUCLEOTIDE SEQUENCE</scope>
    <source>
        <strain evidence="2">FSP1.4</strain>
    </source>
</reference>
<proteinExistence type="predicted"/>
<name>A0A7S3J1U5_9SPIT</name>
<evidence type="ECO:0000313" key="2">
    <source>
        <dbReference type="EMBL" id="CAE0343402.1"/>
    </source>
</evidence>
<dbReference type="EMBL" id="HBII01005126">
    <property type="protein sequence ID" value="CAE0343402.1"/>
    <property type="molecule type" value="Transcribed_RNA"/>
</dbReference>
<feature type="compositionally biased region" description="Basic and acidic residues" evidence="1">
    <location>
        <begin position="192"/>
        <end position="203"/>
    </location>
</feature>
<dbReference type="AlphaFoldDB" id="A0A7S3J1U5"/>
<feature type="compositionally biased region" description="Acidic residues" evidence="1">
    <location>
        <begin position="119"/>
        <end position="128"/>
    </location>
</feature>
<organism evidence="2">
    <name type="scientific">Euplotes harpa</name>
    <dbReference type="NCBI Taxonomy" id="151035"/>
    <lineage>
        <taxon>Eukaryota</taxon>
        <taxon>Sar</taxon>
        <taxon>Alveolata</taxon>
        <taxon>Ciliophora</taxon>
        <taxon>Intramacronucleata</taxon>
        <taxon>Spirotrichea</taxon>
        <taxon>Hypotrichia</taxon>
        <taxon>Euplotida</taxon>
        <taxon>Euplotidae</taxon>
        <taxon>Euplotes</taxon>
    </lineage>
</organism>
<feature type="compositionally biased region" description="Polar residues" evidence="1">
    <location>
        <begin position="345"/>
        <end position="357"/>
    </location>
</feature>
<gene>
    <name evidence="2" type="ORF">EHAR0213_LOCUS2309</name>
</gene>